<dbReference type="AlphaFoldDB" id="A0ABD0LYZ3"/>
<gene>
    <name evidence="1" type="ORF">BaRGS_00004187</name>
</gene>
<dbReference type="Proteomes" id="UP001519460">
    <property type="component" value="Unassembled WGS sequence"/>
</dbReference>
<organism evidence="1 2">
    <name type="scientific">Batillaria attramentaria</name>
    <dbReference type="NCBI Taxonomy" id="370345"/>
    <lineage>
        <taxon>Eukaryota</taxon>
        <taxon>Metazoa</taxon>
        <taxon>Spiralia</taxon>
        <taxon>Lophotrochozoa</taxon>
        <taxon>Mollusca</taxon>
        <taxon>Gastropoda</taxon>
        <taxon>Caenogastropoda</taxon>
        <taxon>Sorbeoconcha</taxon>
        <taxon>Cerithioidea</taxon>
        <taxon>Batillariidae</taxon>
        <taxon>Batillaria</taxon>
    </lineage>
</organism>
<reference evidence="1 2" key="1">
    <citation type="journal article" date="2023" name="Sci. Data">
        <title>Genome assembly of the Korean intertidal mud-creeper Batillaria attramentaria.</title>
        <authorList>
            <person name="Patra A.K."/>
            <person name="Ho P.T."/>
            <person name="Jun S."/>
            <person name="Lee S.J."/>
            <person name="Kim Y."/>
            <person name="Won Y.J."/>
        </authorList>
    </citation>
    <scope>NUCLEOTIDE SEQUENCE [LARGE SCALE GENOMIC DNA]</scope>
    <source>
        <strain evidence="1">Wonlab-2016</strain>
    </source>
</reference>
<feature type="non-terminal residue" evidence="1">
    <location>
        <position position="54"/>
    </location>
</feature>
<keyword evidence="2" id="KW-1185">Reference proteome</keyword>
<protein>
    <submittedName>
        <fullName evidence="1">Uncharacterized protein</fullName>
    </submittedName>
</protein>
<sequence length="54" mass="6347">IKNDPEQRRQLISNASSWRPHWVPPEWVPWVYLINSSSLPLPSVQRLLPTCIIQ</sequence>
<dbReference type="EMBL" id="JACVVK020000014">
    <property type="protein sequence ID" value="KAK7504701.1"/>
    <property type="molecule type" value="Genomic_DNA"/>
</dbReference>
<accession>A0ABD0LYZ3</accession>
<evidence type="ECO:0000313" key="2">
    <source>
        <dbReference type="Proteomes" id="UP001519460"/>
    </source>
</evidence>
<evidence type="ECO:0000313" key="1">
    <source>
        <dbReference type="EMBL" id="KAK7504701.1"/>
    </source>
</evidence>
<comment type="caution">
    <text evidence="1">The sequence shown here is derived from an EMBL/GenBank/DDBJ whole genome shotgun (WGS) entry which is preliminary data.</text>
</comment>
<feature type="non-terminal residue" evidence="1">
    <location>
        <position position="1"/>
    </location>
</feature>
<name>A0ABD0LYZ3_9CAEN</name>
<proteinExistence type="predicted"/>